<dbReference type="SUPFAM" id="SSF50685">
    <property type="entry name" value="Barwin-like endoglucanases"/>
    <property type="match status" value="1"/>
</dbReference>
<proteinExistence type="inferred from homology"/>
<dbReference type="GO" id="GO:0005886">
    <property type="term" value="C:plasma membrane"/>
    <property type="evidence" value="ECO:0007669"/>
    <property type="project" value="UniProtKB-SubCell"/>
</dbReference>
<dbReference type="GO" id="GO:0009279">
    <property type="term" value="C:cell outer membrane"/>
    <property type="evidence" value="ECO:0007669"/>
    <property type="project" value="TreeGrafter"/>
</dbReference>
<comment type="similarity">
    <text evidence="4 5">Belongs to the RlpA family.</text>
</comment>
<name>A0A9X5B5L6_9GAMM</name>
<dbReference type="GO" id="GO:0071555">
    <property type="term" value="P:cell wall organization"/>
    <property type="evidence" value="ECO:0007669"/>
    <property type="project" value="UniProtKB-KW"/>
</dbReference>
<evidence type="ECO:0000256" key="3">
    <source>
        <dbReference type="ARBA" id="ARBA00023316"/>
    </source>
</evidence>
<dbReference type="GO" id="GO:0000270">
    <property type="term" value="P:peptidoglycan metabolic process"/>
    <property type="evidence" value="ECO:0007669"/>
    <property type="project" value="UniProtKB-UniRule"/>
</dbReference>
<comment type="caution">
    <text evidence="9">The sequence shown here is derived from an EMBL/GenBank/DDBJ whole genome shotgun (WGS) entry which is preliminary data.</text>
</comment>
<keyword evidence="4" id="KW-0449">Lipoprotein</keyword>
<dbReference type="RefSeq" id="WP_151440852.1">
    <property type="nucleotide sequence ID" value="NZ_WMEX01000003.1"/>
</dbReference>
<dbReference type="InterPro" id="IPR034718">
    <property type="entry name" value="RlpA"/>
</dbReference>
<dbReference type="InterPro" id="IPR009009">
    <property type="entry name" value="RlpA-like_DPBB"/>
</dbReference>
<dbReference type="EC" id="4.2.2.-" evidence="4"/>
<organism evidence="9 10">
    <name type="scientific">Vreelandella halophila</name>
    <dbReference type="NCBI Taxonomy" id="86177"/>
    <lineage>
        <taxon>Bacteria</taxon>
        <taxon>Pseudomonadati</taxon>
        <taxon>Pseudomonadota</taxon>
        <taxon>Gammaproteobacteria</taxon>
        <taxon>Oceanospirillales</taxon>
        <taxon>Halomonadaceae</taxon>
        <taxon>Vreelandella</taxon>
    </lineage>
</organism>
<evidence type="ECO:0000256" key="1">
    <source>
        <dbReference type="ARBA" id="ARBA00022729"/>
    </source>
</evidence>
<evidence type="ECO:0000256" key="5">
    <source>
        <dbReference type="RuleBase" id="RU003495"/>
    </source>
</evidence>
<dbReference type="PANTHER" id="PTHR34183">
    <property type="entry name" value="ENDOLYTIC PEPTIDOGLYCAN TRANSGLYCOSYLASE RLPA"/>
    <property type="match status" value="1"/>
</dbReference>
<feature type="domain" description="SPOR" evidence="8">
    <location>
        <begin position="206"/>
        <end position="286"/>
    </location>
</feature>
<keyword evidence="3 4" id="KW-0961">Cell wall biogenesis/degradation</keyword>
<dbReference type="NCBIfam" id="TIGR00413">
    <property type="entry name" value="rlpA"/>
    <property type="match status" value="1"/>
</dbReference>
<dbReference type="Gene3D" id="2.40.40.10">
    <property type="entry name" value="RlpA-like domain"/>
    <property type="match status" value="1"/>
</dbReference>
<dbReference type="Gene3D" id="3.30.70.1070">
    <property type="entry name" value="Sporulation related repeat"/>
    <property type="match status" value="1"/>
</dbReference>
<evidence type="ECO:0000256" key="6">
    <source>
        <dbReference type="SAM" id="MobiDB-lite"/>
    </source>
</evidence>
<dbReference type="PROSITE" id="PS51724">
    <property type="entry name" value="SPOR"/>
    <property type="match status" value="1"/>
</dbReference>
<evidence type="ECO:0000313" key="10">
    <source>
        <dbReference type="Proteomes" id="UP000460751"/>
    </source>
</evidence>
<dbReference type="GO" id="GO:0008932">
    <property type="term" value="F:lytic endotransglycosylase activity"/>
    <property type="evidence" value="ECO:0007669"/>
    <property type="project" value="UniProtKB-UniRule"/>
</dbReference>
<keyword evidence="4" id="KW-0564">Palmitate</keyword>
<keyword evidence="10" id="KW-1185">Reference proteome</keyword>
<accession>A0A9X5B5L6</accession>
<evidence type="ECO:0000256" key="4">
    <source>
        <dbReference type="HAMAP-Rule" id="MF_02071"/>
    </source>
</evidence>
<sequence length="291" mass="31653">MSSGARLLLLALVLLVTGCAGTGQRQSDDRYTLSQDTGPDRELDIASIEEPEPRYEPPSKGGNKSPYEVWGKTYEVMDSAEGYEARGRASWYGRKFHGHLTSNGETYNMYELSAAHRNLPLPTYVRVTNLENDRSTIVRVNDRGPFHGERLIDLSYAAAKVLGFEGQGTTRVHIEAVAASPDDSGASPEARGGETGTAEKPALPSGNKEDRLFVQVGAFGNLTAATQLKAQLHMVTAGDVHLVEGRNGEQIHRVWVGPFRERGAAEQARRAIERNELGQPIIITRPVGSTG</sequence>
<keyword evidence="4" id="KW-0472">Membrane</keyword>
<dbReference type="SUPFAM" id="SSF110997">
    <property type="entry name" value="Sporulation related repeat"/>
    <property type="match status" value="1"/>
</dbReference>
<keyword evidence="1 7" id="KW-0732">Signal</keyword>
<dbReference type="Pfam" id="PF03330">
    <property type="entry name" value="DPBB_1"/>
    <property type="match status" value="1"/>
</dbReference>
<dbReference type="InterPro" id="IPR036680">
    <property type="entry name" value="SPOR-like_sf"/>
</dbReference>
<dbReference type="AlphaFoldDB" id="A0A9X5B5L6"/>
<feature type="chain" id="PRO_5040737330" description="Endolytic peptidoglycan transglycosylase RlpA" evidence="7">
    <location>
        <begin position="23"/>
        <end position="291"/>
    </location>
</feature>
<comment type="function">
    <text evidence="4">Lytic transglycosylase with a strong preference for naked glycan strands that lack stem peptides.</text>
</comment>
<dbReference type="PROSITE" id="PS51257">
    <property type="entry name" value="PROKAR_LIPOPROTEIN"/>
    <property type="match status" value="1"/>
</dbReference>
<evidence type="ECO:0000259" key="8">
    <source>
        <dbReference type="PROSITE" id="PS51724"/>
    </source>
</evidence>
<feature type="region of interest" description="Disordered" evidence="6">
    <location>
        <begin position="178"/>
        <end position="207"/>
    </location>
</feature>
<dbReference type="HAMAP" id="MF_02071">
    <property type="entry name" value="RlpA"/>
    <property type="match status" value="1"/>
</dbReference>
<dbReference type="CDD" id="cd22268">
    <property type="entry name" value="DPBB_RlpA-like"/>
    <property type="match status" value="1"/>
</dbReference>
<keyword evidence="4" id="KW-1003">Cell membrane</keyword>
<evidence type="ECO:0000256" key="7">
    <source>
        <dbReference type="SAM" id="SignalP"/>
    </source>
</evidence>
<keyword evidence="2 4" id="KW-0456">Lyase</keyword>
<dbReference type="Pfam" id="PF05036">
    <property type="entry name" value="SPOR"/>
    <property type="match status" value="1"/>
</dbReference>
<evidence type="ECO:0000256" key="2">
    <source>
        <dbReference type="ARBA" id="ARBA00023239"/>
    </source>
</evidence>
<comment type="subcellular location">
    <subcellularLocation>
        <location evidence="4">Cell membrane</location>
        <topology evidence="4">Lipid-anchor</topology>
    </subcellularLocation>
</comment>
<dbReference type="EMBL" id="WMEX01000003">
    <property type="protein sequence ID" value="MYL26623.1"/>
    <property type="molecule type" value="Genomic_DNA"/>
</dbReference>
<evidence type="ECO:0000313" key="9">
    <source>
        <dbReference type="EMBL" id="MYL26623.1"/>
    </source>
</evidence>
<dbReference type="InterPro" id="IPR036908">
    <property type="entry name" value="RlpA-like_sf"/>
</dbReference>
<feature type="signal peptide" evidence="7">
    <location>
        <begin position="1"/>
        <end position="22"/>
    </location>
</feature>
<dbReference type="Proteomes" id="UP000460751">
    <property type="component" value="Unassembled WGS sequence"/>
</dbReference>
<dbReference type="OrthoDB" id="9779128at2"/>
<protein>
    <recommendedName>
        <fullName evidence="4">Endolytic peptidoglycan transglycosylase RlpA</fullName>
        <ecNumber evidence="4">4.2.2.-</ecNumber>
    </recommendedName>
</protein>
<gene>
    <name evidence="4" type="primary">rlpA</name>
    <name evidence="9" type="ORF">GLW01_07410</name>
</gene>
<dbReference type="GO" id="GO:0042834">
    <property type="term" value="F:peptidoglycan binding"/>
    <property type="evidence" value="ECO:0007669"/>
    <property type="project" value="InterPro"/>
</dbReference>
<dbReference type="InterPro" id="IPR012997">
    <property type="entry name" value="RplA"/>
</dbReference>
<dbReference type="PANTHER" id="PTHR34183:SF1">
    <property type="entry name" value="ENDOLYTIC PEPTIDOGLYCAN TRANSGLYCOSYLASE RLPA"/>
    <property type="match status" value="1"/>
</dbReference>
<reference evidence="9 10" key="1">
    <citation type="submission" date="2019-11" db="EMBL/GenBank/DDBJ databases">
        <title>Genome sequences of 17 halophilic strains isolated from different environments.</title>
        <authorList>
            <person name="Furrow R.E."/>
        </authorList>
    </citation>
    <scope>NUCLEOTIDE SEQUENCE [LARGE SCALE GENOMIC DNA]</scope>
    <source>
        <strain evidence="9 10">22507_15_FS</strain>
    </source>
</reference>
<dbReference type="InterPro" id="IPR007730">
    <property type="entry name" value="SPOR-like_dom"/>
</dbReference>